<dbReference type="GeneID" id="29059283"/>
<dbReference type="Proteomes" id="UP000203816">
    <property type="component" value="Segment"/>
</dbReference>
<dbReference type="RefSeq" id="YP_009280011.1">
    <property type="nucleotide sequence ID" value="NC_031020.1"/>
</dbReference>
<sequence length="438" mass="47608">MQNTYKHISDKSLFVTFDPTGSGFPESVTNVQDALSKIGPWALSDNGLPKASETVEGIIRLSTQKEVDDGISDNTAVTPKTLAERLNHPEASETVLGLTQYATNTEALSGLLTNRSIVASSLDYVLNTRTSTESKTGTIKISTGLQAEAGEDDTTAMTPKKVKQAINKLTPSIGIATETNTGTVTLATAGIAQAGTAHDGVAISPKIFVSARATDTKVGTTKIANTTEAKDKSNNTVVLSPKALQEIKGSNTEFGLIKLSETISNDANTALSSKAQVVFKNFTVNGKPLQGNGITLTASDLNTWTKQEADARYMRSDSASMGVFFDVWPINKDYYRAYWRDFREIGRSTCPGKFRNLQFNLNITNSSDLRPLQMKIFKNGQQIHFYEYFAKYMNYAPIMPRIMIPGSYNSGDVISAQINCNSGNNMIMNITTCELIYS</sequence>
<reference evidence="1 2" key="1">
    <citation type="submission" date="2016-04" db="EMBL/GenBank/DDBJ databases">
        <title>Comparative genomics of Morganella phages MP1 and MP2 define new clades among the T4 and T7-like Viruses.</title>
        <authorList>
            <person name="Pinto G."/>
            <person name="Oliveira A."/>
            <person name="Malgorzata L."/>
            <person name="Kropinski A."/>
            <person name="Azeredo J."/>
        </authorList>
    </citation>
    <scope>NUCLEOTIDE SEQUENCE [LARGE SCALE GENOMIC DNA]</scope>
</reference>
<name>A0A192YBC5_9CAUD</name>
<dbReference type="EMBL" id="KX078569">
    <property type="protein sequence ID" value="ANM46420.1"/>
    <property type="molecule type" value="Genomic_DNA"/>
</dbReference>
<evidence type="ECO:0000313" key="1">
    <source>
        <dbReference type="EMBL" id="ANM46420.1"/>
    </source>
</evidence>
<keyword evidence="2" id="KW-1185">Reference proteome</keyword>
<gene>
    <name evidence="1" type="ORF">MP1_gp0153</name>
</gene>
<evidence type="ECO:0000313" key="2">
    <source>
        <dbReference type="Proteomes" id="UP000203816"/>
    </source>
</evidence>
<dbReference type="KEGG" id="vg:29059283"/>
<protein>
    <submittedName>
        <fullName evidence="1">Short tail fibers</fullName>
    </submittedName>
</protein>
<dbReference type="OrthoDB" id="3474at10239"/>
<accession>A0A192YBC5</accession>
<proteinExistence type="predicted"/>
<organism evidence="1 2">
    <name type="scientific">Morganella phage vB_MmoM_MP1</name>
    <dbReference type="NCBI Taxonomy" id="1852628"/>
    <lineage>
        <taxon>Viruses</taxon>
        <taxon>Duplodnaviria</taxon>
        <taxon>Heunggongvirae</taxon>
        <taxon>Uroviricota</taxon>
        <taxon>Caudoviricetes</taxon>
        <taxon>Pantevenvirales</taxon>
        <taxon>Straboviridae</taxon>
        <taxon>Gualtarvirus</taxon>
        <taxon>Gualtarvirus mp1</taxon>
    </lineage>
</organism>